<dbReference type="EMBL" id="JBHLWN010000022">
    <property type="protein sequence ID" value="MFC0211805.1"/>
    <property type="molecule type" value="Genomic_DNA"/>
</dbReference>
<protein>
    <submittedName>
        <fullName evidence="5">Helix-turn-helix domain-containing protein</fullName>
    </submittedName>
</protein>
<organism evidence="5 6">
    <name type="scientific">Paenibacillus chartarius</name>
    <dbReference type="NCBI Taxonomy" id="747481"/>
    <lineage>
        <taxon>Bacteria</taxon>
        <taxon>Bacillati</taxon>
        <taxon>Bacillota</taxon>
        <taxon>Bacilli</taxon>
        <taxon>Bacillales</taxon>
        <taxon>Paenibacillaceae</taxon>
        <taxon>Paenibacillus</taxon>
    </lineage>
</organism>
<reference evidence="5 6" key="1">
    <citation type="submission" date="2024-09" db="EMBL/GenBank/DDBJ databases">
        <authorList>
            <person name="Sun Q."/>
            <person name="Mori K."/>
        </authorList>
    </citation>
    <scope>NUCLEOTIDE SEQUENCE [LARGE SCALE GENOMIC DNA]</scope>
    <source>
        <strain evidence="5 6">CCM 7759</strain>
    </source>
</reference>
<feature type="domain" description="HTH cro/C1-type" evidence="4">
    <location>
        <begin position="11"/>
        <end position="65"/>
    </location>
</feature>
<keyword evidence="3" id="KW-0804">Transcription</keyword>
<evidence type="ECO:0000313" key="6">
    <source>
        <dbReference type="Proteomes" id="UP001589776"/>
    </source>
</evidence>
<keyword evidence="2" id="KW-0238">DNA-binding</keyword>
<proteinExistence type="predicted"/>
<dbReference type="PANTHER" id="PTHR46797:SF23">
    <property type="entry name" value="HTH-TYPE TRANSCRIPTIONAL REGULATOR SUTR"/>
    <property type="match status" value="1"/>
</dbReference>
<evidence type="ECO:0000256" key="3">
    <source>
        <dbReference type="ARBA" id="ARBA00023163"/>
    </source>
</evidence>
<dbReference type="PROSITE" id="PS50943">
    <property type="entry name" value="HTH_CROC1"/>
    <property type="match status" value="1"/>
</dbReference>
<dbReference type="Pfam" id="PF01381">
    <property type="entry name" value="HTH_3"/>
    <property type="match status" value="1"/>
</dbReference>
<evidence type="ECO:0000313" key="5">
    <source>
        <dbReference type="EMBL" id="MFC0211805.1"/>
    </source>
</evidence>
<dbReference type="Gene3D" id="1.10.260.40">
    <property type="entry name" value="lambda repressor-like DNA-binding domains"/>
    <property type="match status" value="1"/>
</dbReference>
<accession>A0ABV6DGM5</accession>
<gene>
    <name evidence="5" type="ORF">ACFFK0_04935</name>
</gene>
<keyword evidence="6" id="KW-1185">Reference proteome</keyword>
<dbReference type="SMART" id="SM00530">
    <property type="entry name" value="HTH_XRE"/>
    <property type="match status" value="1"/>
</dbReference>
<comment type="caution">
    <text evidence="5">The sequence shown here is derived from an EMBL/GenBank/DDBJ whole genome shotgun (WGS) entry which is preliminary data.</text>
</comment>
<dbReference type="SUPFAM" id="SSF47413">
    <property type="entry name" value="lambda repressor-like DNA-binding domains"/>
    <property type="match status" value="1"/>
</dbReference>
<dbReference type="RefSeq" id="WP_377468809.1">
    <property type="nucleotide sequence ID" value="NZ_JBHLWN010000022.1"/>
</dbReference>
<dbReference type="Proteomes" id="UP001589776">
    <property type="component" value="Unassembled WGS sequence"/>
</dbReference>
<evidence type="ECO:0000256" key="1">
    <source>
        <dbReference type="ARBA" id="ARBA00023015"/>
    </source>
</evidence>
<evidence type="ECO:0000256" key="2">
    <source>
        <dbReference type="ARBA" id="ARBA00023125"/>
    </source>
</evidence>
<dbReference type="PANTHER" id="PTHR46797">
    <property type="entry name" value="HTH-TYPE TRANSCRIPTIONAL REGULATOR"/>
    <property type="match status" value="1"/>
</dbReference>
<evidence type="ECO:0000259" key="4">
    <source>
        <dbReference type="PROSITE" id="PS50943"/>
    </source>
</evidence>
<sequence length="230" mass="25887">MDIRLDFGQRIRELRARSGMSQEVLAYRAGLDRTYISGVERGERNVSLVNIGKIAEALQVSVAYLFSGERFSDTPAYQQKDFSVPFTQRFKYHVDSENKVLSFQVHGLLNGEAVDYMSKTLLGICNAYGQGELNILVDHRDMRTSDGVPVVYSPEVAERAIVFQQELLNYSKQVVALCNSEFMVENLNHVAAHSGIIHKATHLFERDRDMVGKAYGMFGITGNELVKVKT</sequence>
<dbReference type="InterPro" id="IPR001387">
    <property type="entry name" value="Cro/C1-type_HTH"/>
</dbReference>
<dbReference type="InterPro" id="IPR050807">
    <property type="entry name" value="TransReg_Diox_bact_type"/>
</dbReference>
<dbReference type="CDD" id="cd00093">
    <property type="entry name" value="HTH_XRE"/>
    <property type="match status" value="1"/>
</dbReference>
<keyword evidence="1" id="KW-0805">Transcription regulation</keyword>
<name>A0ABV6DGM5_9BACL</name>
<dbReference type="InterPro" id="IPR010982">
    <property type="entry name" value="Lambda_DNA-bd_dom_sf"/>
</dbReference>